<dbReference type="PANTHER" id="PTHR43975:SF2">
    <property type="entry name" value="EG:BACR7A4.14 PROTEIN-RELATED"/>
    <property type="match status" value="1"/>
</dbReference>
<dbReference type="Pfam" id="PF13561">
    <property type="entry name" value="adh_short_C2"/>
    <property type="match status" value="1"/>
</dbReference>
<reference evidence="1" key="1">
    <citation type="submission" date="2018-05" db="EMBL/GenBank/DDBJ databases">
        <authorList>
            <person name="Lanie J.A."/>
            <person name="Ng W.-L."/>
            <person name="Kazmierczak K.M."/>
            <person name="Andrzejewski T.M."/>
            <person name="Davidsen T.M."/>
            <person name="Wayne K.J."/>
            <person name="Tettelin H."/>
            <person name="Glass J.I."/>
            <person name="Rusch D."/>
            <person name="Podicherti R."/>
            <person name="Tsui H.-C.T."/>
            <person name="Winkler M.E."/>
        </authorList>
    </citation>
    <scope>NUCLEOTIDE SEQUENCE</scope>
</reference>
<name>A0A381ZFB8_9ZZZZ</name>
<evidence type="ECO:0000313" key="1">
    <source>
        <dbReference type="EMBL" id="SVA87651.1"/>
    </source>
</evidence>
<dbReference type="PANTHER" id="PTHR43975">
    <property type="entry name" value="ZGC:101858"/>
    <property type="match status" value="1"/>
</dbReference>
<protein>
    <recommendedName>
        <fullName evidence="2">SDR family oxidoreductase</fullName>
    </recommendedName>
</protein>
<accession>A0A381ZFB8</accession>
<dbReference type="FunFam" id="3.40.50.720:FF:000084">
    <property type="entry name" value="Short-chain dehydrogenase reductase"/>
    <property type="match status" value="1"/>
</dbReference>
<proteinExistence type="predicted"/>
<dbReference type="PRINTS" id="PR00080">
    <property type="entry name" value="SDRFAMILY"/>
</dbReference>
<evidence type="ECO:0008006" key="2">
    <source>
        <dbReference type="Google" id="ProtNLM"/>
    </source>
</evidence>
<dbReference type="EMBL" id="UINC01021007">
    <property type="protein sequence ID" value="SVA87651.1"/>
    <property type="molecule type" value="Genomic_DNA"/>
</dbReference>
<dbReference type="InterPro" id="IPR002347">
    <property type="entry name" value="SDR_fam"/>
</dbReference>
<organism evidence="1">
    <name type="scientific">marine metagenome</name>
    <dbReference type="NCBI Taxonomy" id="408172"/>
    <lineage>
        <taxon>unclassified sequences</taxon>
        <taxon>metagenomes</taxon>
        <taxon>ecological metagenomes</taxon>
    </lineage>
</organism>
<dbReference type="Gene3D" id="3.40.50.720">
    <property type="entry name" value="NAD(P)-binding Rossmann-like Domain"/>
    <property type="match status" value="1"/>
</dbReference>
<dbReference type="AlphaFoldDB" id="A0A381ZFB8"/>
<gene>
    <name evidence="1" type="ORF">METZ01_LOCUS140505</name>
</gene>
<sequence>MDLQLGNKVALISGGSKGIGFSTARAFAKEGCNLAICSRNEAEVREAKEELEEFGVRVIAVQADVCQPESTEAFVEQSAKEFGRIDFLVNNVGGGIGGSTVLSTTDDDWISTFQLNLFQVIRLTRLVVPYVSSSKGGAIVNVSSISGWLPQLSGSPQYGAAKAALIFLTERIALELVGCNIRVNTVSPSSIQNTRGWDQFKHQNPESFANYVKNGFPMGRLGYPEEIADVIVYLCSPRANWINGRHMPVDGLEQPVPVAERRPW</sequence>
<dbReference type="PRINTS" id="PR00081">
    <property type="entry name" value="GDHRDH"/>
</dbReference>
<dbReference type="SUPFAM" id="SSF51735">
    <property type="entry name" value="NAD(P)-binding Rossmann-fold domains"/>
    <property type="match status" value="1"/>
</dbReference>
<dbReference type="CDD" id="cd05233">
    <property type="entry name" value="SDR_c"/>
    <property type="match status" value="1"/>
</dbReference>
<dbReference type="InterPro" id="IPR036291">
    <property type="entry name" value="NAD(P)-bd_dom_sf"/>
</dbReference>